<organism evidence="3 4">
    <name type="scientific">Balaenoptera physalus</name>
    <name type="common">Fin whale</name>
    <name type="synonym">Balaena physalus</name>
    <dbReference type="NCBI Taxonomy" id="9770"/>
    <lineage>
        <taxon>Eukaryota</taxon>
        <taxon>Metazoa</taxon>
        <taxon>Chordata</taxon>
        <taxon>Craniata</taxon>
        <taxon>Vertebrata</taxon>
        <taxon>Euteleostomi</taxon>
        <taxon>Mammalia</taxon>
        <taxon>Eutheria</taxon>
        <taxon>Laurasiatheria</taxon>
        <taxon>Artiodactyla</taxon>
        <taxon>Whippomorpha</taxon>
        <taxon>Cetacea</taxon>
        <taxon>Mysticeti</taxon>
        <taxon>Balaenopteridae</taxon>
        <taxon>Balaenoptera</taxon>
    </lineage>
</organism>
<feature type="region of interest" description="Disordered" evidence="1">
    <location>
        <begin position="301"/>
        <end position="377"/>
    </location>
</feature>
<sequence length="377" mass="41016">VCTSDLRIPLMWKDTEDFKNEGDLHHRAVFLLLQTGECAQDTETILVDRTLTAVSFHNNLSSCLGCSSGRRVQMSLETARGSGSSPILLPTPAAGGPRYHRLAHTTLTLAAVQDGFHTHDLTLTSHEDPAWLPLDGSVCCCLVAQPFCVTQPTAGGTLRAQQAGELQDWVRVHAVLKGTNRFCYHQPEDTDTGEEPLFTAVINKETQVQAGELDQAVGRPFTLSISNQYGEDEGHTRFRQRAGELCRAGRKLLLAKQGSWYHEMVTAIEPLDDITAVTDSLAQREGTRLETPPPWLAVFTDQPALPDPCSPASVAPTPAQTHSLPWGRPRTFSLDAVPPDHSPGASHSVAPLPPKRSPQSRGLCSKGPPHTWLQSPV</sequence>
<dbReference type="InterPro" id="IPR012966">
    <property type="entry name" value="AHD"/>
</dbReference>
<dbReference type="Pfam" id="PF08174">
    <property type="entry name" value="Anillin"/>
    <property type="match status" value="1"/>
</dbReference>
<dbReference type="OrthoDB" id="5817051at2759"/>
<accession>A0A643CHG8</accession>
<dbReference type="GO" id="GO:0005826">
    <property type="term" value="C:actomyosin contractile ring"/>
    <property type="evidence" value="ECO:0007669"/>
    <property type="project" value="TreeGrafter"/>
</dbReference>
<evidence type="ECO:0000313" key="4">
    <source>
        <dbReference type="Proteomes" id="UP000437017"/>
    </source>
</evidence>
<dbReference type="AlphaFoldDB" id="A0A643CHG8"/>
<proteinExistence type="predicted"/>
<protein>
    <recommendedName>
        <fullName evidence="2">Anillin homology domain-containing protein</fullName>
    </recommendedName>
</protein>
<dbReference type="GO" id="GO:0000915">
    <property type="term" value="P:actomyosin contractile ring assembly"/>
    <property type="evidence" value="ECO:0007669"/>
    <property type="project" value="TreeGrafter"/>
</dbReference>
<dbReference type="Proteomes" id="UP000437017">
    <property type="component" value="Unassembled WGS sequence"/>
</dbReference>
<dbReference type="InterPro" id="IPR051364">
    <property type="entry name" value="Cytokinesis/Rho-signaling"/>
</dbReference>
<dbReference type="GO" id="GO:0000281">
    <property type="term" value="P:mitotic cytokinesis"/>
    <property type="evidence" value="ECO:0007669"/>
    <property type="project" value="TreeGrafter"/>
</dbReference>
<dbReference type="PANTHER" id="PTHR21538:SF19">
    <property type="entry name" value="RHOTEKIN"/>
    <property type="match status" value="1"/>
</dbReference>
<dbReference type="GO" id="GO:0031106">
    <property type="term" value="P:septin ring organization"/>
    <property type="evidence" value="ECO:0007669"/>
    <property type="project" value="TreeGrafter"/>
</dbReference>
<dbReference type="EMBL" id="SGJD01001482">
    <property type="protein sequence ID" value="KAB0399697.1"/>
    <property type="molecule type" value="Genomic_DNA"/>
</dbReference>
<feature type="domain" description="Anillin homology" evidence="2">
    <location>
        <begin position="2"/>
        <end position="61"/>
    </location>
</feature>
<comment type="caution">
    <text evidence="3">The sequence shown here is derived from an EMBL/GenBank/DDBJ whole genome shotgun (WGS) entry which is preliminary data.</text>
</comment>
<dbReference type="PANTHER" id="PTHR21538">
    <property type="entry name" value="ANILLIN/RHOTEKIN RTKN"/>
    <property type="match status" value="1"/>
</dbReference>
<feature type="non-terminal residue" evidence="3">
    <location>
        <position position="1"/>
    </location>
</feature>
<reference evidence="3 4" key="1">
    <citation type="journal article" date="2019" name="PLoS ONE">
        <title>Genomic analyses reveal an absence of contemporary introgressive admixture between fin whales and blue whales, despite known hybrids.</title>
        <authorList>
            <person name="Westbury M.V."/>
            <person name="Petersen B."/>
            <person name="Lorenzen E.D."/>
        </authorList>
    </citation>
    <scope>NUCLEOTIDE SEQUENCE [LARGE SCALE GENOMIC DNA]</scope>
    <source>
        <strain evidence="3">FinWhale-01</strain>
    </source>
</reference>
<keyword evidence="4" id="KW-1185">Reference proteome</keyword>
<evidence type="ECO:0000259" key="2">
    <source>
        <dbReference type="Pfam" id="PF08174"/>
    </source>
</evidence>
<gene>
    <name evidence="3" type="ORF">E2I00_009026</name>
</gene>
<evidence type="ECO:0000256" key="1">
    <source>
        <dbReference type="SAM" id="MobiDB-lite"/>
    </source>
</evidence>
<evidence type="ECO:0000313" key="3">
    <source>
        <dbReference type="EMBL" id="KAB0399697.1"/>
    </source>
</evidence>
<name>A0A643CHG8_BALPH</name>
<dbReference type="GO" id="GO:0005095">
    <property type="term" value="F:GTPase inhibitor activity"/>
    <property type="evidence" value="ECO:0007669"/>
    <property type="project" value="TreeGrafter"/>
</dbReference>